<dbReference type="AlphaFoldDB" id="A0A7W6DD65"/>
<organism evidence="1 2">
    <name type="scientific">Mycoplana azooxidifex</name>
    <dbReference type="NCBI Taxonomy" id="1636188"/>
    <lineage>
        <taxon>Bacteria</taxon>
        <taxon>Pseudomonadati</taxon>
        <taxon>Pseudomonadota</taxon>
        <taxon>Alphaproteobacteria</taxon>
        <taxon>Hyphomicrobiales</taxon>
        <taxon>Rhizobiaceae</taxon>
        <taxon>Mycoplana</taxon>
    </lineage>
</organism>
<accession>A0A7W6DD65</accession>
<keyword evidence="2" id="KW-1185">Reference proteome</keyword>
<dbReference type="EMBL" id="JACIEE010000009">
    <property type="protein sequence ID" value="MBB3979091.1"/>
    <property type="molecule type" value="Genomic_DNA"/>
</dbReference>
<sequence length="173" mass="20311">MNQQDVSPAQKRMEAIRTRAARASRDWSVMADGQLCLMTGEGEAEAVVLRVTDEAPVDDREFVLHLPDDHFWLLDMYDRLAERHRKALAEIDRLSPKPKDFSAECAMKCAKDHAFRRFLEERHNLDTSDLERIKTRVRSILAIQSMTELNTDENARKRWLSLRAEFDQWRRAR</sequence>
<evidence type="ECO:0000313" key="2">
    <source>
        <dbReference type="Proteomes" id="UP000574761"/>
    </source>
</evidence>
<name>A0A7W6DD65_9HYPH</name>
<evidence type="ECO:0000313" key="1">
    <source>
        <dbReference type="EMBL" id="MBB3979091.1"/>
    </source>
</evidence>
<protein>
    <submittedName>
        <fullName evidence="1">Uncharacterized protein</fullName>
    </submittedName>
</protein>
<gene>
    <name evidence="1" type="ORF">GGQ64_004327</name>
</gene>
<dbReference type="RefSeq" id="WP_183807340.1">
    <property type="nucleotide sequence ID" value="NZ_JACIEE010000009.1"/>
</dbReference>
<comment type="caution">
    <text evidence="1">The sequence shown here is derived from an EMBL/GenBank/DDBJ whole genome shotgun (WGS) entry which is preliminary data.</text>
</comment>
<dbReference type="Proteomes" id="UP000574761">
    <property type="component" value="Unassembled WGS sequence"/>
</dbReference>
<proteinExistence type="predicted"/>
<reference evidence="1 2" key="1">
    <citation type="submission" date="2020-08" db="EMBL/GenBank/DDBJ databases">
        <title>Genomic Encyclopedia of Type Strains, Phase IV (KMG-IV): sequencing the most valuable type-strain genomes for metagenomic binning, comparative biology and taxonomic classification.</title>
        <authorList>
            <person name="Goeker M."/>
        </authorList>
    </citation>
    <scope>NUCLEOTIDE SEQUENCE [LARGE SCALE GENOMIC DNA]</scope>
    <source>
        <strain evidence="1 2">DSM 100211</strain>
    </source>
</reference>